<evidence type="ECO:0000256" key="1">
    <source>
        <dbReference type="ARBA" id="ARBA00008361"/>
    </source>
</evidence>
<keyword evidence="2 5" id="KW-0489">Methyltransferase</keyword>
<dbReference type="GO" id="GO:0008757">
    <property type="term" value="F:S-adenosylmethionine-dependent methyltransferase activity"/>
    <property type="evidence" value="ECO:0007669"/>
    <property type="project" value="InterPro"/>
</dbReference>
<evidence type="ECO:0000313" key="6">
    <source>
        <dbReference type="Proteomes" id="UP000570474"/>
    </source>
</evidence>
<dbReference type="Proteomes" id="UP000570474">
    <property type="component" value="Unassembled WGS sequence"/>
</dbReference>
<comment type="similarity">
    <text evidence="1">Belongs to the methyltransferase superfamily.</text>
</comment>
<accession>A0A847RVP9</accession>
<comment type="caution">
    <text evidence="5">The sequence shown here is derived from an EMBL/GenBank/DDBJ whole genome shotgun (WGS) entry which is preliminary data.</text>
</comment>
<dbReference type="PANTHER" id="PTHR44942:SF4">
    <property type="entry name" value="METHYLTRANSFERASE TYPE 11 DOMAIN-CONTAINING PROTEIN"/>
    <property type="match status" value="1"/>
</dbReference>
<proteinExistence type="inferred from homology"/>
<keyword evidence="6" id="KW-1185">Reference proteome</keyword>
<sequence length="254" mass="28974">MKSTERFSNRVDNYVKYRPHYPVAIIPYLAAEAGLTQQSVVVDIGSGTGISAEPFLDNGNVVYAVEPNKEMREAAEKLLQRYPNFRSITGTAERTTLPSRSADLIVAGQAFHWFNQEAAGEEFRRIAKENACGVLMWNFRQMNTPFEQAYENLLHQHGIDYKDMKHRNVGPAQLGIFFAAGTFREKTFQNVQRFDFPALKGLLSSSSYMPDKTHSGYTAMVKDLEDIFEKYQENGMVLFRYETKLYTGLIAHTR</sequence>
<organism evidence="5 6">
    <name type="scientific">Chitinophaga varians</name>
    <dbReference type="NCBI Taxonomy" id="2202339"/>
    <lineage>
        <taxon>Bacteria</taxon>
        <taxon>Pseudomonadati</taxon>
        <taxon>Bacteroidota</taxon>
        <taxon>Chitinophagia</taxon>
        <taxon>Chitinophagales</taxon>
        <taxon>Chitinophagaceae</taxon>
        <taxon>Chitinophaga</taxon>
    </lineage>
</organism>
<dbReference type="EMBL" id="JABAIA010000002">
    <property type="protein sequence ID" value="NLR67143.1"/>
    <property type="molecule type" value="Genomic_DNA"/>
</dbReference>
<gene>
    <name evidence="5" type="ORF">HGH92_22735</name>
</gene>
<evidence type="ECO:0000256" key="2">
    <source>
        <dbReference type="ARBA" id="ARBA00022603"/>
    </source>
</evidence>
<evidence type="ECO:0000256" key="3">
    <source>
        <dbReference type="ARBA" id="ARBA00022679"/>
    </source>
</evidence>
<dbReference type="RefSeq" id="WP_168873026.1">
    <property type="nucleotide sequence ID" value="NZ_JABAIA010000002.1"/>
</dbReference>
<dbReference type="Gene3D" id="3.40.50.150">
    <property type="entry name" value="Vaccinia Virus protein VP39"/>
    <property type="match status" value="1"/>
</dbReference>
<evidence type="ECO:0000313" key="5">
    <source>
        <dbReference type="EMBL" id="NLR67143.1"/>
    </source>
</evidence>
<dbReference type="Pfam" id="PF08241">
    <property type="entry name" value="Methyltransf_11"/>
    <property type="match status" value="1"/>
</dbReference>
<name>A0A847RVP9_9BACT</name>
<keyword evidence="3 5" id="KW-0808">Transferase</keyword>
<dbReference type="InterPro" id="IPR051052">
    <property type="entry name" value="Diverse_substrate_MTase"/>
</dbReference>
<dbReference type="InterPro" id="IPR029063">
    <property type="entry name" value="SAM-dependent_MTases_sf"/>
</dbReference>
<dbReference type="SUPFAM" id="SSF53335">
    <property type="entry name" value="S-adenosyl-L-methionine-dependent methyltransferases"/>
    <property type="match status" value="1"/>
</dbReference>
<dbReference type="PANTHER" id="PTHR44942">
    <property type="entry name" value="METHYLTRANSF_11 DOMAIN-CONTAINING PROTEIN"/>
    <property type="match status" value="1"/>
</dbReference>
<dbReference type="CDD" id="cd02440">
    <property type="entry name" value="AdoMet_MTases"/>
    <property type="match status" value="1"/>
</dbReference>
<protein>
    <submittedName>
        <fullName evidence="5">Class I SAM-dependent methyltransferase</fullName>
    </submittedName>
</protein>
<feature type="domain" description="Methyltransferase type 11" evidence="4">
    <location>
        <begin position="42"/>
        <end position="130"/>
    </location>
</feature>
<dbReference type="InterPro" id="IPR013216">
    <property type="entry name" value="Methyltransf_11"/>
</dbReference>
<dbReference type="GO" id="GO:0032259">
    <property type="term" value="P:methylation"/>
    <property type="evidence" value="ECO:0007669"/>
    <property type="project" value="UniProtKB-KW"/>
</dbReference>
<dbReference type="AlphaFoldDB" id="A0A847RVP9"/>
<evidence type="ECO:0000259" key="4">
    <source>
        <dbReference type="Pfam" id="PF08241"/>
    </source>
</evidence>
<reference evidence="5 6" key="1">
    <citation type="submission" date="2020-04" db="EMBL/GenBank/DDBJ databases">
        <authorList>
            <person name="Yin C."/>
        </authorList>
    </citation>
    <scope>NUCLEOTIDE SEQUENCE [LARGE SCALE GENOMIC DNA]</scope>
    <source>
        <strain evidence="5 6">Ae27</strain>
    </source>
</reference>